<protein>
    <recommendedName>
        <fullName evidence="6">GRIP domain-containing protein</fullName>
    </recommendedName>
</protein>
<comment type="subcellular location">
    <subcellularLocation>
        <location evidence="1">Golgi apparatus</location>
    </subcellularLocation>
</comment>
<reference evidence="7" key="1">
    <citation type="submission" date="2022-01" db="EMBL/GenBank/DDBJ databases">
        <authorList>
            <person name="King R."/>
        </authorList>
    </citation>
    <scope>NUCLEOTIDE SEQUENCE</scope>
</reference>
<feature type="region of interest" description="Disordered" evidence="5">
    <location>
        <begin position="63"/>
        <end position="83"/>
    </location>
</feature>
<dbReference type="GO" id="GO:0007030">
    <property type="term" value="P:Golgi organization"/>
    <property type="evidence" value="ECO:0007669"/>
    <property type="project" value="TreeGrafter"/>
</dbReference>
<proteinExistence type="predicted"/>
<evidence type="ECO:0000256" key="5">
    <source>
        <dbReference type="SAM" id="MobiDB-lite"/>
    </source>
</evidence>
<dbReference type="GO" id="GO:0006888">
    <property type="term" value="P:endoplasmic reticulum to Golgi vesicle-mediated transport"/>
    <property type="evidence" value="ECO:0007669"/>
    <property type="project" value="TreeGrafter"/>
</dbReference>
<gene>
    <name evidence="7" type="ORF">PHYEVI_LOCUS2560</name>
</gene>
<evidence type="ECO:0000256" key="2">
    <source>
        <dbReference type="ARBA" id="ARBA00023034"/>
    </source>
</evidence>
<feature type="coiled-coil region" evidence="4">
    <location>
        <begin position="1268"/>
        <end position="1309"/>
    </location>
</feature>
<dbReference type="InterPro" id="IPR000237">
    <property type="entry name" value="GRIP_dom"/>
</dbReference>
<dbReference type="PROSITE" id="PS50913">
    <property type="entry name" value="GRIP"/>
    <property type="match status" value="1"/>
</dbReference>
<dbReference type="Proteomes" id="UP001153712">
    <property type="component" value="Chromosome 11"/>
</dbReference>
<dbReference type="PANTHER" id="PTHR18921:SF2">
    <property type="entry name" value="THYROID RECEPTOR-INTERACTING PROTEIN 11"/>
    <property type="match status" value="1"/>
</dbReference>
<feature type="coiled-coil region" evidence="4">
    <location>
        <begin position="615"/>
        <end position="804"/>
    </location>
</feature>
<keyword evidence="2" id="KW-0333">Golgi apparatus</keyword>
<feature type="compositionally biased region" description="Low complexity" evidence="5">
    <location>
        <begin position="1419"/>
        <end position="1432"/>
    </location>
</feature>
<dbReference type="GO" id="GO:0031267">
    <property type="term" value="F:small GTPase binding"/>
    <property type="evidence" value="ECO:0007669"/>
    <property type="project" value="TreeGrafter"/>
</dbReference>
<dbReference type="GO" id="GO:0005794">
    <property type="term" value="C:Golgi apparatus"/>
    <property type="evidence" value="ECO:0007669"/>
    <property type="project" value="UniProtKB-SubCell"/>
</dbReference>
<evidence type="ECO:0000313" key="8">
    <source>
        <dbReference type="Proteomes" id="UP001153712"/>
    </source>
</evidence>
<dbReference type="OrthoDB" id="425925at2759"/>
<dbReference type="PANTHER" id="PTHR18921">
    <property type="entry name" value="MYOSIN HEAVY CHAIN - RELATED"/>
    <property type="match status" value="1"/>
</dbReference>
<feature type="coiled-coil region" evidence="4">
    <location>
        <begin position="971"/>
        <end position="1207"/>
    </location>
</feature>
<evidence type="ECO:0000256" key="1">
    <source>
        <dbReference type="ARBA" id="ARBA00004555"/>
    </source>
</evidence>
<feature type="region of interest" description="Disordered" evidence="5">
    <location>
        <begin position="1408"/>
        <end position="1433"/>
    </location>
</feature>
<name>A0A9N9XLG4_PHYSR</name>
<evidence type="ECO:0000256" key="3">
    <source>
        <dbReference type="ARBA" id="ARBA00023054"/>
    </source>
</evidence>
<keyword evidence="3 4" id="KW-0175">Coiled coil</keyword>
<feature type="coiled-coil region" evidence="4">
    <location>
        <begin position="885"/>
        <end position="933"/>
    </location>
</feature>
<sequence length="1467" mass="170977">MSWLNFNDSLNSLKGQITNFASNVLAEDEDQQLSTDELKRICQQQEEEIEKLKKLNRELEFREKNASGDGPEGSWNWENAEENESETALKEKIRALETEKSELLQRLEQLDADNQENLLNIMRIKDRLQLELSAASQNYGKLLEENEILKAKGDEPTPIFNRELEELKKELMVTKSSNENFQKIAEQTKSANADLEEKINKLECESKLIYAELKKSNEQIRFFEKKSIEDEDNCQKLAFILESYETQVNALKENINELTAKYEESQKQHEDVQKKYQNDIIYLKEEINNSKVSNQDEEIERYKEEINILKQQTEELRLKSQGRMDVELEDELVAIQEEHEAQLNVIREDLEQLKDHQSTMQQIDDYKMEIENLKKINDELLADKTNEDLFEKYQNAIYEIEQLRQQKNADKEELRKIQEEHQVQLKELQELKIKENNQENCLQQEINSYKEEIKKLTQQNEELLAKSSAKIDVDLEDELVQIREDYETQLNILREELEELKKDDTLHEEIEDLKRENTDISKQLAEAIDNNKKLEETCNELQQTHLQLHNKYINIITENIKKFQECEKPSDFQHCAREDDPQAAELSKHIENIIKILLDLKCKSLDLEKRILEITDEKNAMLVEKNREIEKLIRNSDMLSQEIVAKNQTIKEYETECNELAKNNEVLISELETLKSNPVLQTISESNEDNMILLESQLETANRRIEELEKSIGNRDDRIDYQKLLSNYDQLQVNYDSLRKEFDENKENLSASAEKNLNLQAALEKLKNEYEMFEYQINELNVNSESLQQEVDEFKAKFNALLKENSRIKLDNQELAKNSALIESLEGRLATEVETKRSFEAQLETVTEKLKNCKMSETTLKLQCEQKSKELADQSEARYNLELSLNKINADLAKYQNNFADLQSDNDKLRSELDQLHETLATKNELIGELEEKNKLEHELKMPNDKSPNNDEEYNKLKRILDETVLEKANLHSQLNKLAELQSQLKETTDRGAALQQQLQEVTNSRNELINMVTMKHQENVTYHNEIQRLNQILTTEHERYKNLEKQLNDVQAKVSEEDLQNKDKKIEELTDRNNFLKEKCEVIAKNLLEEQSTVQQLLSERSQPSDNERTLQKNLDRLQAHLIELEEHYTQEQYQAEQKNQALRAKVSELEEREKSSSTMYTSVSVRANQQVESLQNQLQNALQERDSLRKRISDAEDENTKQAAALANLQFVLEQFRKDKEKDVIKETERIRRHIGAEKLVQEELRAEISGLRAQLEERNQGLLAASRLSDQLESSKKTVVGLKEEVSQLQTKLSRAEEDVKTALSTTDGKVDKLLIKNLIVGFVTSNNNFTKDQMQILKIIATVLDFNQQDHDKVKLNKPQQGWLGSFLAPQALPDSQNRMNEESLSRAFIKFLENESKPRVVPSLLNESSVSEASTTKTTNSRSTTPSQTPIVLSEIVLPTFNDFAQNRNSSSILKDVLKDNN</sequence>
<accession>A0A9N9XLG4</accession>
<evidence type="ECO:0000313" key="7">
    <source>
        <dbReference type="EMBL" id="CAG9856133.1"/>
    </source>
</evidence>
<feature type="domain" description="GRIP" evidence="6">
    <location>
        <begin position="1309"/>
        <end position="1361"/>
    </location>
</feature>
<evidence type="ECO:0000256" key="4">
    <source>
        <dbReference type="SAM" id="Coils"/>
    </source>
</evidence>
<keyword evidence="8" id="KW-1185">Reference proteome</keyword>
<evidence type="ECO:0000259" key="6">
    <source>
        <dbReference type="PROSITE" id="PS50913"/>
    </source>
</evidence>
<dbReference type="EMBL" id="OU900104">
    <property type="protein sequence ID" value="CAG9856133.1"/>
    <property type="molecule type" value="Genomic_DNA"/>
</dbReference>
<organism evidence="7 8">
    <name type="scientific">Phyllotreta striolata</name>
    <name type="common">Striped flea beetle</name>
    <name type="synonym">Crioceris striolata</name>
    <dbReference type="NCBI Taxonomy" id="444603"/>
    <lineage>
        <taxon>Eukaryota</taxon>
        <taxon>Metazoa</taxon>
        <taxon>Ecdysozoa</taxon>
        <taxon>Arthropoda</taxon>
        <taxon>Hexapoda</taxon>
        <taxon>Insecta</taxon>
        <taxon>Pterygota</taxon>
        <taxon>Neoptera</taxon>
        <taxon>Endopterygota</taxon>
        <taxon>Coleoptera</taxon>
        <taxon>Polyphaga</taxon>
        <taxon>Cucujiformia</taxon>
        <taxon>Chrysomeloidea</taxon>
        <taxon>Chrysomelidae</taxon>
        <taxon>Galerucinae</taxon>
        <taxon>Alticini</taxon>
        <taxon>Phyllotreta</taxon>
    </lineage>
</organism>